<protein>
    <submittedName>
        <fullName evidence="1">Uncharacterized protein</fullName>
    </submittedName>
</protein>
<sequence>MPTKTLYPTVSLLVAGVLLLCGRAAIAQGEFRRVGTVPPPATAERLFAASFECNEAGYREGEIPDDELVNTPNRIPNGWEVIANGKMPIVDSARIHYAGSCEGSAHVERIAGIDSVLIKARDLEWSSAPGKPFDVALYQQVDVVSGTAYSLSGWMLTLCGGSNTNPRNDCPDDYYMAKMLGIDPLGGVDMNAPGVQWVENRRNFVQPDGVTRIGWQNLRLGVTAQAPTITVFARINSPFQWHGNHGFIDALSLVQAPTATLTATPPITDSVAITLQWSGDLGPDIPLIPNGTHRLLFDVQYWHDANGRWRDVVGDAEAGETVFYAACPGSLYRFRVQPRAEQPSGVPGAWPNQRYPGVWSEPIEIFVPAPAAEPVQPMPMDAQIFLPLINNQRTC</sequence>
<proteinExistence type="predicted"/>
<comment type="caution">
    <text evidence="1">The sequence shown here is derived from an EMBL/GenBank/DDBJ whole genome shotgun (WGS) entry which is preliminary data.</text>
</comment>
<organism evidence="1">
    <name type="scientific">Caldilinea aerophila</name>
    <dbReference type="NCBI Taxonomy" id="133453"/>
    <lineage>
        <taxon>Bacteria</taxon>
        <taxon>Bacillati</taxon>
        <taxon>Chloroflexota</taxon>
        <taxon>Caldilineae</taxon>
        <taxon>Caldilineales</taxon>
        <taxon>Caldilineaceae</taxon>
        <taxon>Caldilinea</taxon>
    </lineage>
</organism>
<dbReference type="EMBL" id="DSMG01000197">
    <property type="protein sequence ID" value="HDX33634.1"/>
    <property type="molecule type" value="Genomic_DNA"/>
</dbReference>
<dbReference type="InterPro" id="IPR036116">
    <property type="entry name" value="FN3_sf"/>
</dbReference>
<accession>A0A7C1FL36</accession>
<name>A0A7C1FL36_9CHLR</name>
<dbReference type="AlphaFoldDB" id="A0A7C1FL36"/>
<evidence type="ECO:0000313" key="1">
    <source>
        <dbReference type="EMBL" id="HDX33634.1"/>
    </source>
</evidence>
<reference evidence="1" key="1">
    <citation type="journal article" date="2020" name="mSystems">
        <title>Genome- and Community-Level Interaction Insights into Carbon Utilization and Element Cycling Functions of Hydrothermarchaeota in Hydrothermal Sediment.</title>
        <authorList>
            <person name="Zhou Z."/>
            <person name="Liu Y."/>
            <person name="Xu W."/>
            <person name="Pan J."/>
            <person name="Luo Z.H."/>
            <person name="Li M."/>
        </authorList>
    </citation>
    <scope>NUCLEOTIDE SEQUENCE [LARGE SCALE GENOMIC DNA]</scope>
    <source>
        <strain evidence="1">SpSt-289</strain>
    </source>
</reference>
<dbReference type="SUPFAM" id="SSF49265">
    <property type="entry name" value="Fibronectin type III"/>
    <property type="match status" value="1"/>
</dbReference>
<gene>
    <name evidence="1" type="ORF">ENQ20_19445</name>
</gene>